<evidence type="ECO:0000256" key="4">
    <source>
        <dbReference type="ARBA" id="ARBA00022801"/>
    </source>
</evidence>
<evidence type="ECO:0000313" key="11">
    <source>
        <dbReference type="Proteomes" id="UP000596660"/>
    </source>
</evidence>
<dbReference type="Pfam" id="PF00082">
    <property type="entry name" value="Peptidase_S8"/>
    <property type="match status" value="1"/>
</dbReference>
<sequence>MPKRSNRTLPLVPLNLELEKVVRANRREKRAIASGATSSELRVVVESDHSSSSESSGDTIPLESPRTNSPTSPPIRQFDMAQPNKTLRELGGGFSEGFRAGTLGVLSRLFADYSDIKPLPATELKPRDFEALLSYVNSTKHPKANIHKSESFYDNSAPVVVEFSSRGPNVIAPDILKPDITAPGVEILAAYSPLGSVSDYNGDKRSVNYSTLSGTSMSCPHVAGASVYVKSLHPDWSPSAIKSAMMTTARSMSPTKNKDAEFAYGSGHVDPVKAANPGLVYETNQDEYVTFFCRLGYNKRQIALITGSDSFSCPKKSNKSSLPNDVNYPSLSAMVDVGTPFNIKFSRTVTNVGVANSTYTVKVESPKKIKITVNPSTLSFTSLNEKKSFEVTVVGKGLSRKSNSTISASLVWYDGQHSVRSPIVVYSIYKDL</sequence>
<keyword evidence="3" id="KW-0732">Signal</keyword>
<dbReference type="InterPro" id="IPR041469">
    <property type="entry name" value="Subtilisin-like_FN3"/>
</dbReference>
<dbReference type="Proteomes" id="UP000596660">
    <property type="component" value="Unplaced"/>
</dbReference>
<evidence type="ECO:0000256" key="1">
    <source>
        <dbReference type="ARBA" id="ARBA00011073"/>
    </source>
</evidence>
<dbReference type="Gene3D" id="3.40.50.200">
    <property type="entry name" value="Peptidase S8/S53 domain"/>
    <property type="match status" value="1"/>
</dbReference>
<dbReference type="Gene3D" id="2.60.40.2310">
    <property type="match status" value="1"/>
</dbReference>
<feature type="region of interest" description="Disordered" evidence="7">
    <location>
        <begin position="27"/>
        <end position="80"/>
    </location>
</feature>
<dbReference type="OMA" id="SWITANF"/>
<proteinExistence type="inferred from homology"/>
<dbReference type="GO" id="GO:0006508">
    <property type="term" value="P:proteolysis"/>
    <property type="evidence" value="ECO:0007669"/>
    <property type="project" value="UniProtKB-KW"/>
</dbReference>
<reference evidence="10" key="2">
    <citation type="submission" date="2021-03" db="UniProtKB">
        <authorList>
            <consortium name="EnsemblPlants"/>
        </authorList>
    </citation>
    <scope>IDENTIFICATION</scope>
</reference>
<feature type="domain" description="Peptidase S8/S53" evidence="8">
    <location>
        <begin position="141"/>
        <end position="267"/>
    </location>
</feature>
<dbReference type="Gene3D" id="3.50.30.30">
    <property type="match status" value="1"/>
</dbReference>
<dbReference type="InterPro" id="IPR000209">
    <property type="entry name" value="Peptidase_S8/S53_dom"/>
</dbReference>
<dbReference type="Pfam" id="PF17766">
    <property type="entry name" value="fn3_6"/>
    <property type="match status" value="1"/>
</dbReference>
<evidence type="ECO:0000256" key="6">
    <source>
        <dbReference type="PROSITE-ProRule" id="PRU01240"/>
    </source>
</evidence>
<dbReference type="FunFam" id="2.60.40.2310:FF:000001">
    <property type="entry name" value="Subtilisin-like protease SBT1.5"/>
    <property type="match status" value="1"/>
</dbReference>
<evidence type="ECO:0000259" key="8">
    <source>
        <dbReference type="Pfam" id="PF00082"/>
    </source>
</evidence>
<keyword evidence="4" id="KW-0378">Hydrolase</keyword>
<dbReference type="GO" id="GO:0004252">
    <property type="term" value="F:serine-type endopeptidase activity"/>
    <property type="evidence" value="ECO:0007669"/>
    <property type="project" value="InterPro"/>
</dbReference>
<dbReference type="PROSITE" id="PS51892">
    <property type="entry name" value="SUBTILASE"/>
    <property type="match status" value="1"/>
</dbReference>
<comment type="caution">
    <text evidence="6">Lacks conserved residue(s) required for the propagation of feature annotation.</text>
</comment>
<dbReference type="PANTHER" id="PTHR10795">
    <property type="entry name" value="PROPROTEIN CONVERTASE SUBTILISIN/KEXIN"/>
    <property type="match status" value="1"/>
</dbReference>
<dbReference type="InterPro" id="IPR036852">
    <property type="entry name" value="Peptidase_S8/S53_dom_sf"/>
</dbReference>
<dbReference type="EnsemblPlants" id="AUR62020066-RA">
    <property type="protein sequence ID" value="AUR62020066-RA:cds"/>
    <property type="gene ID" value="AUR62020066"/>
</dbReference>
<protein>
    <submittedName>
        <fullName evidence="10">Uncharacterized protein</fullName>
    </submittedName>
</protein>
<dbReference type="PROSITE" id="PS00138">
    <property type="entry name" value="SUBTILASE_SER"/>
    <property type="match status" value="1"/>
</dbReference>
<comment type="similarity">
    <text evidence="1 6">Belongs to the peptidase S8 family.</text>
</comment>
<evidence type="ECO:0000256" key="3">
    <source>
        <dbReference type="ARBA" id="ARBA00022729"/>
    </source>
</evidence>
<organism evidence="10 11">
    <name type="scientific">Chenopodium quinoa</name>
    <name type="common">Quinoa</name>
    <dbReference type="NCBI Taxonomy" id="63459"/>
    <lineage>
        <taxon>Eukaryota</taxon>
        <taxon>Viridiplantae</taxon>
        <taxon>Streptophyta</taxon>
        <taxon>Embryophyta</taxon>
        <taxon>Tracheophyta</taxon>
        <taxon>Spermatophyta</taxon>
        <taxon>Magnoliopsida</taxon>
        <taxon>eudicotyledons</taxon>
        <taxon>Gunneridae</taxon>
        <taxon>Pentapetalae</taxon>
        <taxon>Caryophyllales</taxon>
        <taxon>Chenopodiaceae</taxon>
        <taxon>Chenopodioideae</taxon>
        <taxon>Atripliceae</taxon>
        <taxon>Chenopodium</taxon>
    </lineage>
</organism>
<reference evidence="10" key="1">
    <citation type="journal article" date="2017" name="Nature">
        <title>The genome of Chenopodium quinoa.</title>
        <authorList>
            <person name="Jarvis D.E."/>
            <person name="Ho Y.S."/>
            <person name="Lightfoot D.J."/>
            <person name="Schmoeckel S.M."/>
            <person name="Li B."/>
            <person name="Borm T.J.A."/>
            <person name="Ohyanagi H."/>
            <person name="Mineta K."/>
            <person name="Michell C.T."/>
            <person name="Saber N."/>
            <person name="Kharbatia N.M."/>
            <person name="Rupper R.R."/>
            <person name="Sharp A.R."/>
            <person name="Dally N."/>
            <person name="Boughton B.A."/>
            <person name="Woo Y.H."/>
            <person name="Gao G."/>
            <person name="Schijlen E.G.W.M."/>
            <person name="Guo X."/>
            <person name="Momin A.A."/>
            <person name="Negrao S."/>
            <person name="Al-Babili S."/>
            <person name="Gehring C."/>
            <person name="Roessner U."/>
            <person name="Jung C."/>
            <person name="Murphy K."/>
            <person name="Arold S.T."/>
            <person name="Gojobori T."/>
            <person name="van der Linden C.G."/>
            <person name="van Loo E.N."/>
            <person name="Jellen E.N."/>
            <person name="Maughan P.J."/>
            <person name="Tester M."/>
        </authorList>
    </citation>
    <scope>NUCLEOTIDE SEQUENCE [LARGE SCALE GENOMIC DNA]</scope>
    <source>
        <strain evidence="10">cv. PI 614886</strain>
    </source>
</reference>
<dbReference type="Gramene" id="AUR62020066-RA">
    <property type="protein sequence ID" value="AUR62020066-RA:cds"/>
    <property type="gene ID" value="AUR62020066"/>
</dbReference>
<dbReference type="AlphaFoldDB" id="A0A803LX65"/>
<evidence type="ECO:0000313" key="10">
    <source>
        <dbReference type="EnsemblPlants" id="AUR62020066-RA:cds"/>
    </source>
</evidence>
<dbReference type="SUPFAM" id="SSF52743">
    <property type="entry name" value="Subtilisin-like"/>
    <property type="match status" value="1"/>
</dbReference>
<keyword evidence="11" id="KW-1185">Reference proteome</keyword>
<dbReference type="InterPro" id="IPR045051">
    <property type="entry name" value="SBT"/>
</dbReference>
<evidence type="ECO:0000256" key="7">
    <source>
        <dbReference type="SAM" id="MobiDB-lite"/>
    </source>
</evidence>
<evidence type="ECO:0000259" key="9">
    <source>
        <dbReference type="Pfam" id="PF17766"/>
    </source>
</evidence>
<evidence type="ECO:0000256" key="5">
    <source>
        <dbReference type="ARBA" id="ARBA00022825"/>
    </source>
</evidence>
<name>A0A803LX65_CHEQI</name>
<feature type="domain" description="Subtilisin-like protease fibronectin type-III" evidence="9">
    <location>
        <begin position="325"/>
        <end position="425"/>
    </location>
</feature>
<accession>A0A803LX65</accession>
<dbReference type="InterPro" id="IPR023828">
    <property type="entry name" value="Peptidase_S8_Ser-AS"/>
</dbReference>
<keyword evidence="2" id="KW-0645">Protease</keyword>
<evidence type="ECO:0000256" key="2">
    <source>
        <dbReference type="ARBA" id="ARBA00022670"/>
    </source>
</evidence>
<keyword evidence="5" id="KW-0720">Serine protease</keyword>